<reference evidence="2" key="1">
    <citation type="submission" date="2018-07" db="EMBL/GenBank/DDBJ databases">
        <authorList>
            <consortium name="PulseNet: The National Subtyping Network for Foodborne Disease Surveillance"/>
            <person name="Tarr C.L."/>
            <person name="Trees E."/>
            <person name="Katz L.S."/>
            <person name="Carleton-Romer H.A."/>
            <person name="Stroika S."/>
            <person name="Kucerova Z."/>
            <person name="Roache K.F."/>
            <person name="Sabol A.L."/>
            <person name="Besser J."/>
            <person name="Gerner-Smidt P."/>
        </authorList>
    </citation>
    <scope>NUCLEOTIDE SEQUENCE</scope>
    <source>
        <strain evidence="2">PNUSAS007347</strain>
    </source>
</reference>
<name>A0A5U7RS62_SALER</name>
<dbReference type="EMBL" id="AAGSMQ010000041">
    <property type="protein sequence ID" value="EBR5103378.1"/>
    <property type="molecule type" value="Genomic_DNA"/>
</dbReference>
<dbReference type="AlphaFoldDB" id="A0A5U7RS62"/>
<accession>A0A5U7RS62</accession>
<evidence type="ECO:0000313" key="2">
    <source>
        <dbReference type="EMBL" id="EBR5103378.1"/>
    </source>
</evidence>
<comment type="caution">
    <text evidence="2">The sequence shown here is derived from an EMBL/GenBank/DDBJ whole genome shotgun (WGS) entry which is preliminary data.</text>
</comment>
<sequence length="143" mass="16113">MARSKAPRKRKPGKSGKPEAFSSRITYPKRFLVSLPPESDYDDPTEFFYDTPEEAIRHCVHLGPQFFLDTHFDPPLVCIIRGFVPPDSPYGDVVLESMPADVFIIATGTGMLPVTFAPWDKHTDNWADDSDDWHYNAGTPAEL</sequence>
<evidence type="ECO:0000256" key="1">
    <source>
        <dbReference type="SAM" id="MobiDB-lite"/>
    </source>
</evidence>
<protein>
    <submittedName>
        <fullName evidence="2">Uncharacterized protein</fullName>
    </submittedName>
</protein>
<feature type="region of interest" description="Disordered" evidence="1">
    <location>
        <begin position="1"/>
        <end position="23"/>
    </location>
</feature>
<proteinExistence type="predicted"/>
<feature type="compositionally biased region" description="Basic residues" evidence="1">
    <location>
        <begin position="1"/>
        <end position="14"/>
    </location>
</feature>
<organism evidence="2">
    <name type="scientific">Salmonella enterica</name>
    <name type="common">Salmonella choleraesuis</name>
    <dbReference type="NCBI Taxonomy" id="28901"/>
    <lineage>
        <taxon>Bacteria</taxon>
        <taxon>Pseudomonadati</taxon>
        <taxon>Pseudomonadota</taxon>
        <taxon>Gammaproteobacteria</taxon>
        <taxon>Enterobacterales</taxon>
        <taxon>Enterobacteriaceae</taxon>
        <taxon>Salmonella</taxon>
    </lineage>
</organism>
<gene>
    <name evidence="2" type="ORF">B2O45_25085</name>
</gene>